<keyword evidence="2" id="KW-0812">Transmembrane</keyword>
<keyword evidence="2" id="KW-0472">Membrane</keyword>
<dbReference type="OrthoDB" id="3796844at2759"/>
<feature type="transmembrane region" description="Helical" evidence="2">
    <location>
        <begin position="41"/>
        <end position="66"/>
    </location>
</feature>
<proteinExistence type="predicted"/>
<feature type="compositionally biased region" description="Basic and acidic residues" evidence="1">
    <location>
        <begin position="118"/>
        <end position="134"/>
    </location>
</feature>
<name>A0A177C9E1_9PLEO</name>
<gene>
    <name evidence="3" type="ORF">CC84DRAFT_1218719</name>
</gene>
<evidence type="ECO:0000313" key="4">
    <source>
        <dbReference type="Proteomes" id="UP000077069"/>
    </source>
</evidence>
<dbReference type="InParanoid" id="A0A177C9E1"/>
<evidence type="ECO:0000313" key="3">
    <source>
        <dbReference type="EMBL" id="OAG03388.1"/>
    </source>
</evidence>
<dbReference type="RefSeq" id="XP_018033753.1">
    <property type="nucleotide sequence ID" value="XM_018183027.1"/>
</dbReference>
<organism evidence="3 4">
    <name type="scientific">Paraphaeosphaeria sporulosa</name>
    <dbReference type="NCBI Taxonomy" id="1460663"/>
    <lineage>
        <taxon>Eukaryota</taxon>
        <taxon>Fungi</taxon>
        <taxon>Dikarya</taxon>
        <taxon>Ascomycota</taxon>
        <taxon>Pezizomycotina</taxon>
        <taxon>Dothideomycetes</taxon>
        <taxon>Pleosporomycetidae</taxon>
        <taxon>Pleosporales</taxon>
        <taxon>Massarineae</taxon>
        <taxon>Didymosphaeriaceae</taxon>
        <taxon>Paraphaeosphaeria</taxon>
    </lineage>
</organism>
<dbReference type="AlphaFoldDB" id="A0A177C9E1"/>
<dbReference type="Proteomes" id="UP000077069">
    <property type="component" value="Unassembled WGS sequence"/>
</dbReference>
<feature type="compositionally biased region" description="Basic and acidic residues" evidence="1">
    <location>
        <begin position="81"/>
        <end position="90"/>
    </location>
</feature>
<keyword evidence="4" id="KW-1185">Reference proteome</keyword>
<keyword evidence="2" id="KW-1133">Transmembrane helix</keyword>
<accession>A0A177C9E1</accession>
<protein>
    <submittedName>
        <fullName evidence="3">Uncharacterized protein</fullName>
    </submittedName>
</protein>
<dbReference type="GeneID" id="28766513"/>
<reference evidence="3 4" key="1">
    <citation type="submission" date="2016-05" db="EMBL/GenBank/DDBJ databases">
        <title>Comparative analysis of secretome profiles of manganese(II)-oxidizing ascomycete fungi.</title>
        <authorList>
            <consortium name="DOE Joint Genome Institute"/>
            <person name="Zeiner C.A."/>
            <person name="Purvine S.O."/>
            <person name="Zink E.M."/>
            <person name="Wu S."/>
            <person name="Pasa-Tolic L."/>
            <person name="Chaput D.L."/>
            <person name="Haridas S."/>
            <person name="Grigoriev I.V."/>
            <person name="Santelli C.M."/>
            <person name="Hansel C.M."/>
        </authorList>
    </citation>
    <scope>NUCLEOTIDE SEQUENCE [LARGE SCALE GENOMIC DNA]</scope>
    <source>
        <strain evidence="3 4">AP3s5-JAC2a</strain>
    </source>
</reference>
<dbReference type="EMBL" id="KV441554">
    <property type="protein sequence ID" value="OAG03388.1"/>
    <property type="molecule type" value="Genomic_DNA"/>
</dbReference>
<sequence>MPPPAPTPMSANTTHFSLHHPSKLVNLRPNTWLALETLIEFIVLSYLTWALFYLIYLWICGAVWSVKGLRELTGRRKRGKEGKEQRRIEEITEEVTETNEGHYAPTVQQTEDNGVEDNNIRETPNDAGTHEHTTGRRRRMTL</sequence>
<evidence type="ECO:0000256" key="1">
    <source>
        <dbReference type="SAM" id="MobiDB-lite"/>
    </source>
</evidence>
<feature type="region of interest" description="Disordered" evidence="1">
    <location>
        <begin position="74"/>
        <end position="142"/>
    </location>
</feature>
<evidence type="ECO:0000256" key="2">
    <source>
        <dbReference type="SAM" id="Phobius"/>
    </source>
</evidence>